<evidence type="ECO:0000313" key="3">
    <source>
        <dbReference type="Proteomes" id="UP000550707"/>
    </source>
</evidence>
<keyword evidence="1" id="KW-0472">Membrane</keyword>
<evidence type="ECO:0000313" key="2">
    <source>
        <dbReference type="EMBL" id="KAF6433813.1"/>
    </source>
</evidence>
<dbReference type="EMBL" id="JACASF010000014">
    <property type="protein sequence ID" value="KAF6433813.1"/>
    <property type="molecule type" value="Genomic_DNA"/>
</dbReference>
<dbReference type="Proteomes" id="UP000550707">
    <property type="component" value="Unassembled WGS sequence"/>
</dbReference>
<accession>A0A7J8EEJ0</accession>
<keyword evidence="1" id="KW-0812">Transmembrane</keyword>
<feature type="transmembrane region" description="Helical" evidence="1">
    <location>
        <begin position="55"/>
        <end position="72"/>
    </location>
</feature>
<sequence>MCYKMCCVNRGCLPVIELITSPDTHSFPVQNRGGLPQQARVTADSFQHQSHHSHGGLFLFSFLFFLFVLFNQHSGISSSIKRTALTLGTGSSPWDKKESVFSRENMSGKIKNTFYLCFRFLKRLF</sequence>
<comment type="caution">
    <text evidence="2">The sequence shown here is derived from an EMBL/GenBank/DDBJ whole genome shotgun (WGS) entry which is preliminary data.</text>
</comment>
<keyword evidence="1" id="KW-1133">Transmembrane helix</keyword>
<dbReference type="InParanoid" id="A0A7J8EEJ0"/>
<dbReference type="AlphaFoldDB" id="A0A7J8EEJ0"/>
<keyword evidence="3" id="KW-1185">Reference proteome</keyword>
<proteinExistence type="predicted"/>
<gene>
    <name evidence="2" type="ORF">HJG59_008875</name>
</gene>
<organism evidence="2 3">
    <name type="scientific">Molossus molossus</name>
    <name type="common">Pallas' mastiff bat</name>
    <name type="synonym">Vespertilio molossus</name>
    <dbReference type="NCBI Taxonomy" id="27622"/>
    <lineage>
        <taxon>Eukaryota</taxon>
        <taxon>Metazoa</taxon>
        <taxon>Chordata</taxon>
        <taxon>Craniata</taxon>
        <taxon>Vertebrata</taxon>
        <taxon>Euteleostomi</taxon>
        <taxon>Mammalia</taxon>
        <taxon>Eutheria</taxon>
        <taxon>Laurasiatheria</taxon>
        <taxon>Chiroptera</taxon>
        <taxon>Yangochiroptera</taxon>
        <taxon>Molossidae</taxon>
        <taxon>Molossus</taxon>
    </lineage>
</organism>
<protein>
    <submittedName>
        <fullName evidence="2">Uncharacterized protein</fullName>
    </submittedName>
</protein>
<evidence type="ECO:0000256" key="1">
    <source>
        <dbReference type="SAM" id="Phobius"/>
    </source>
</evidence>
<name>A0A7J8EEJ0_MOLMO</name>
<reference evidence="2 3" key="1">
    <citation type="journal article" date="2020" name="Nature">
        <title>Six reference-quality genomes reveal evolution of bat adaptations.</title>
        <authorList>
            <person name="Jebb D."/>
            <person name="Huang Z."/>
            <person name="Pippel M."/>
            <person name="Hughes G.M."/>
            <person name="Lavrichenko K."/>
            <person name="Devanna P."/>
            <person name="Winkler S."/>
            <person name="Jermiin L.S."/>
            <person name="Skirmuntt E.C."/>
            <person name="Katzourakis A."/>
            <person name="Burkitt-Gray L."/>
            <person name="Ray D.A."/>
            <person name="Sullivan K.A.M."/>
            <person name="Roscito J.G."/>
            <person name="Kirilenko B.M."/>
            <person name="Davalos L.M."/>
            <person name="Corthals A.P."/>
            <person name="Power M.L."/>
            <person name="Jones G."/>
            <person name="Ransome R.D."/>
            <person name="Dechmann D.K.N."/>
            <person name="Locatelli A.G."/>
            <person name="Puechmaille S.J."/>
            <person name="Fedrigo O."/>
            <person name="Jarvis E.D."/>
            <person name="Hiller M."/>
            <person name="Vernes S.C."/>
            <person name="Myers E.W."/>
            <person name="Teeling E.C."/>
        </authorList>
    </citation>
    <scope>NUCLEOTIDE SEQUENCE [LARGE SCALE GENOMIC DNA]</scope>
    <source>
        <strain evidence="2">MMolMol1</strain>
        <tissue evidence="2">Muscle</tissue>
    </source>
</reference>